<keyword evidence="1" id="KW-0175">Coiled coil</keyword>
<keyword evidence="4" id="KW-1185">Reference proteome</keyword>
<dbReference type="InterPro" id="IPR018760">
    <property type="entry name" value="DUF2326"/>
</dbReference>
<dbReference type="Proteomes" id="UP000248079">
    <property type="component" value="Unassembled WGS sequence"/>
</dbReference>
<evidence type="ECO:0000313" key="3">
    <source>
        <dbReference type="EMBL" id="PXX95444.1"/>
    </source>
</evidence>
<gene>
    <name evidence="3" type="ORF">DF185_22265</name>
</gene>
<dbReference type="RefSeq" id="WP_110363849.1">
    <property type="nucleotide sequence ID" value="NZ_QFLI01000015.1"/>
</dbReference>
<dbReference type="AlphaFoldDB" id="A0A2V3ZRX8"/>
<protein>
    <recommendedName>
        <fullName evidence="2">DUF2326 domain-containing protein</fullName>
    </recommendedName>
</protein>
<dbReference type="OrthoDB" id="9815945at2"/>
<proteinExistence type="predicted"/>
<dbReference type="Pfam" id="PF10088">
    <property type="entry name" value="DUF2326"/>
    <property type="match status" value="1"/>
</dbReference>
<accession>A0A2V3ZRX8</accession>
<evidence type="ECO:0000259" key="2">
    <source>
        <dbReference type="Pfam" id="PF10088"/>
    </source>
</evidence>
<organism evidence="3 4">
    <name type="scientific">Marinifilum breve</name>
    <dbReference type="NCBI Taxonomy" id="2184082"/>
    <lineage>
        <taxon>Bacteria</taxon>
        <taxon>Pseudomonadati</taxon>
        <taxon>Bacteroidota</taxon>
        <taxon>Bacteroidia</taxon>
        <taxon>Marinilabiliales</taxon>
        <taxon>Marinifilaceae</taxon>
    </lineage>
</organism>
<sequence>MLKEIKCDKFIESPIIFGKGLNVVLGDNFSTNSIGKSMFLMITDFVFGGNSYSTIDSGAQKNIGHQTFYFKFEFKHDSKYYSRNTENPEIITVCDKDYNALSEIDKAEYTSQLKMDYEIDCSLSFRQIVNPFSRIWGKENYNVNEPLRNSIKESPSAPVVNIIKLFKLYQTLEELNNEIKTKVESKRILNGAQKKEYIAKTTKTEFKKNALEIERINQEIADIKNNLLKYTVNIEELTSKELIELKTQKSRLLKSQSLILNKIKRLDLNLSSKSVKSKYFTKLSTFFENPNEEKINEIESFHNKISKILERELLAAKAVLVTENEGFQAELKKLDLKIAALLENVNSPKFIVDKIYELTIEASKLNTANKFYEEKQGVAKSIKDLNENLDDTIADILKEIEEKINGELIRINNEIHPGKKKIPVFKLNRKSYSFDHSGNTGTGKSFADLIEFDLSILKLTELPFVIHDSVLFKNIEDMSIDKIIEQYQIFDKQIFMALDGINKFDDATQSILKDKAVLSLTEERKLFNKDWR</sequence>
<evidence type="ECO:0000256" key="1">
    <source>
        <dbReference type="SAM" id="Coils"/>
    </source>
</evidence>
<feature type="domain" description="DUF2326" evidence="2">
    <location>
        <begin position="425"/>
        <end position="528"/>
    </location>
</feature>
<feature type="coiled-coil region" evidence="1">
    <location>
        <begin position="206"/>
        <end position="240"/>
    </location>
</feature>
<dbReference type="EMBL" id="QFLI01000015">
    <property type="protein sequence ID" value="PXX95444.1"/>
    <property type="molecule type" value="Genomic_DNA"/>
</dbReference>
<name>A0A2V3ZRX8_9BACT</name>
<evidence type="ECO:0000313" key="4">
    <source>
        <dbReference type="Proteomes" id="UP000248079"/>
    </source>
</evidence>
<comment type="caution">
    <text evidence="3">The sequence shown here is derived from an EMBL/GenBank/DDBJ whole genome shotgun (WGS) entry which is preliminary data.</text>
</comment>
<reference evidence="3 4" key="1">
    <citation type="submission" date="2018-05" db="EMBL/GenBank/DDBJ databases">
        <title>Marinifilum breve JC075T sp. nov., a marine bacterium isolated from Yongle Blue Hole in the South China Sea.</title>
        <authorList>
            <person name="Fu T."/>
        </authorList>
    </citation>
    <scope>NUCLEOTIDE SEQUENCE [LARGE SCALE GENOMIC DNA]</scope>
    <source>
        <strain evidence="3 4">JC075</strain>
    </source>
</reference>